<name>A0A5M9K4Q7_MONFR</name>
<feature type="binding site" evidence="12">
    <location>
        <position position="870"/>
    </location>
    <ligand>
        <name>Mg(2+)</name>
        <dbReference type="ChEBI" id="CHEBI:18420"/>
        <label>1</label>
    </ligand>
</feature>
<dbReference type="NCBIfam" id="TIGR01484">
    <property type="entry name" value="HAD-SF-IIB"/>
    <property type="match status" value="1"/>
</dbReference>
<dbReference type="EC" id="5.4.2.8" evidence="5"/>
<keyword evidence="7 12" id="KW-0479">Metal-binding</keyword>
<reference evidence="14 15" key="1">
    <citation type="submission" date="2019-06" db="EMBL/GenBank/DDBJ databases">
        <title>Genome Sequence of the Brown Rot Fungal Pathogen Monilinia fructicola.</title>
        <authorList>
            <person name="De Miccolis Angelini R.M."/>
            <person name="Landi L."/>
            <person name="Abate D."/>
            <person name="Pollastro S."/>
            <person name="Romanazzi G."/>
            <person name="Faretra F."/>
        </authorList>
    </citation>
    <scope>NUCLEOTIDE SEQUENCE [LARGE SCALE GENOMIC DNA]</scope>
    <source>
        <strain evidence="14 15">Mfrc123</strain>
    </source>
</reference>
<feature type="binding site" evidence="11">
    <location>
        <position position="664"/>
    </location>
    <ligand>
        <name>alpha-D-mannose 1-phosphate</name>
        <dbReference type="ChEBI" id="CHEBI:58409"/>
    </ligand>
</feature>
<organism evidence="14 15">
    <name type="scientific">Monilinia fructicola</name>
    <name type="common">Brown rot fungus</name>
    <name type="synonym">Ciboria fructicola</name>
    <dbReference type="NCBI Taxonomy" id="38448"/>
    <lineage>
        <taxon>Eukaryota</taxon>
        <taxon>Fungi</taxon>
        <taxon>Dikarya</taxon>
        <taxon>Ascomycota</taxon>
        <taxon>Pezizomycotina</taxon>
        <taxon>Leotiomycetes</taxon>
        <taxon>Helotiales</taxon>
        <taxon>Sclerotiniaceae</taxon>
        <taxon>Monilinia</taxon>
    </lineage>
</organism>
<dbReference type="VEuPathDB" id="FungiDB:MFRU_014g02270"/>
<gene>
    <name evidence="14" type="ORF">EYC84_006689</name>
</gene>
<evidence type="ECO:0000256" key="2">
    <source>
        <dbReference type="ARBA" id="ARBA00004699"/>
    </source>
</evidence>
<comment type="similarity">
    <text evidence="3">Belongs to the eukaryotic PMM family.</text>
</comment>
<keyword evidence="8 12" id="KW-0460">Magnesium</keyword>
<dbReference type="EMBL" id="VICG01000001">
    <property type="protein sequence ID" value="KAA8576591.1"/>
    <property type="molecule type" value="Genomic_DNA"/>
</dbReference>
<dbReference type="InterPro" id="IPR043169">
    <property type="entry name" value="PMM_cap"/>
</dbReference>
<evidence type="ECO:0000256" key="8">
    <source>
        <dbReference type="ARBA" id="ARBA00022842"/>
    </source>
</evidence>
<dbReference type="GO" id="GO:0004615">
    <property type="term" value="F:phosphomannomutase activity"/>
    <property type="evidence" value="ECO:0007669"/>
    <property type="project" value="UniProtKB-EC"/>
</dbReference>
<dbReference type="SFLD" id="SFLDS00003">
    <property type="entry name" value="Haloacid_Dehalogenase"/>
    <property type="match status" value="1"/>
</dbReference>
<dbReference type="Proteomes" id="UP000322873">
    <property type="component" value="Unassembled WGS sequence"/>
</dbReference>
<dbReference type="Pfam" id="PF19050">
    <property type="entry name" value="PhoD_2"/>
    <property type="match status" value="2"/>
</dbReference>
<feature type="binding site" evidence="12">
    <location>
        <position position="887"/>
    </location>
    <ligand>
        <name>Mg(2+)</name>
        <dbReference type="ChEBI" id="CHEBI:18420"/>
        <label>1</label>
    </ligand>
</feature>
<dbReference type="PANTHER" id="PTHR46689:SF2">
    <property type="entry name" value="WW DOMAIN PROTEIN (AFU_ORTHOLOGUE AFUA_6G06520)"/>
    <property type="match status" value="1"/>
</dbReference>
<dbReference type="Gene3D" id="3.60.21.70">
    <property type="entry name" value="PhoD-like phosphatase"/>
    <property type="match status" value="1"/>
</dbReference>
<comment type="caution">
    <text evidence="14">The sequence shown here is derived from an EMBL/GenBank/DDBJ whole genome shotgun (WGS) entry which is preliminary data.</text>
</comment>
<evidence type="ECO:0000256" key="6">
    <source>
        <dbReference type="ARBA" id="ARBA00022490"/>
    </source>
</evidence>
<dbReference type="GO" id="GO:0046872">
    <property type="term" value="F:metal ion binding"/>
    <property type="evidence" value="ECO:0007669"/>
    <property type="project" value="UniProtKB-KW"/>
</dbReference>
<keyword evidence="15" id="KW-1185">Reference proteome</keyword>
<feature type="binding site" evidence="11">
    <location>
        <position position="787"/>
    </location>
    <ligand>
        <name>alpha-D-mannose 1-phosphate</name>
        <dbReference type="ChEBI" id="CHEBI:58409"/>
    </ligand>
</feature>
<dbReference type="Pfam" id="PF03332">
    <property type="entry name" value="PMM"/>
    <property type="match status" value="1"/>
</dbReference>
<comment type="cofactor">
    <cofactor evidence="12">
        <name>Mg(2+)</name>
        <dbReference type="ChEBI" id="CHEBI:18420"/>
    </cofactor>
</comment>
<dbReference type="InterPro" id="IPR038607">
    <property type="entry name" value="PhoD-like_sf"/>
</dbReference>
<dbReference type="SUPFAM" id="SSF56784">
    <property type="entry name" value="HAD-like"/>
    <property type="match status" value="1"/>
</dbReference>
<feature type="active site" description="Proton donor/acceptor" evidence="10">
    <location>
        <position position="657"/>
    </location>
</feature>
<feature type="binding site" evidence="12">
    <location>
        <position position="657"/>
    </location>
    <ligand>
        <name>Mg(2+)</name>
        <dbReference type="ChEBI" id="CHEBI:18420"/>
        <label>1</label>
    </ligand>
</feature>
<evidence type="ECO:0000256" key="5">
    <source>
        <dbReference type="ARBA" id="ARBA00012730"/>
    </source>
</evidence>
<comment type="subunit">
    <text evidence="4">Homodimer.</text>
</comment>
<feature type="active site" description="Nucleophile" evidence="10">
    <location>
        <position position="655"/>
    </location>
</feature>
<dbReference type="SFLD" id="SFLDG01143">
    <property type="entry name" value="C2.B.3:_Phosphomannomutase_Lik"/>
    <property type="match status" value="1"/>
</dbReference>
<dbReference type="InterPro" id="IPR043904">
    <property type="entry name" value="PhoD_2-like"/>
</dbReference>
<dbReference type="InterPro" id="IPR006379">
    <property type="entry name" value="HAD-SF_hydro_IIB"/>
</dbReference>
<dbReference type="PANTHER" id="PTHR46689">
    <property type="entry name" value="MEMBRANE PROTEIN, PUTATIVE-RELATED"/>
    <property type="match status" value="1"/>
</dbReference>
<evidence type="ECO:0000256" key="4">
    <source>
        <dbReference type="ARBA" id="ARBA00011738"/>
    </source>
</evidence>
<feature type="domain" description="PhoD-like phosphatase" evidence="13">
    <location>
        <begin position="255"/>
        <end position="564"/>
    </location>
</feature>
<feature type="binding site" evidence="12">
    <location>
        <position position="882"/>
    </location>
    <ligand>
        <name>Mg(2+)</name>
        <dbReference type="ChEBI" id="CHEBI:18420"/>
        <label>1</label>
    </ligand>
</feature>
<accession>A0A5M9K4Q7</accession>
<dbReference type="AlphaFoldDB" id="A0A5M9K4Q7"/>
<keyword evidence="6" id="KW-0963">Cytoplasm</keyword>
<feature type="binding site" evidence="12">
    <location>
        <position position="884"/>
    </location>
    <ligand>
        <name>Mg(2+)</name>
        <dbReference type="ChEBI" id="CHEBI:18420"/>
        <label>1</label>
    </ligand>
</feature>
<evidence type="ECO:0000256" key="11">
    <source>
        <dbReference type="PIRSR" id="PIRSR605002-2"/>
    </source>
</evidence>
<dbReference type="GO" id="GO:0016020">
    <property type="term" value="C:membrane"/>
    <property type="evidence" value="ECO:0007669"/>
    <property type="project" value="TreeGrafter"/>
</dbReference>
<dbReference type="InterPro" id="IPR005002">
    <property type="entry name" value="PMM"/>
</dbReference>
<evidence type="ECO:0000256" key="9">
    <source>
        <dbReference type="ARBA" id="ARBA00023235"/>
    </source>
</evidence>
<feature type="binding site" evidence="12">
    <location>
        <position position="655"/>
    </location>
    <ligand>
        <name>Mg(2+)</name>
        <dbReference type="ChEBI" id="CHEBI:18420"/>
        <label>1</label>
    </ligand>
</feature>
<evidence type="ECO:0000256" key="3">
    <source>
        <dbReference type="ARBA" id="ARBA00009736"/>
    </source>
</evidence>
<dbReference type="InterPro" id="IPR036412">
    <property type="entry name" value="HAD-like_sf"/>
</dbReference>
<comment type="subcellular location">
    <subcellularLocation>
        <location evidence="1">Cytoplasm</location>
    </subcellularLocation>
</comment>
<comment type="pathway">
    <text evidence="2">Nucleotide-sugar biosynthesis; GDP-alpha-D-mannose biosynthesis; alpha-D-mannose 1-phosphate from D-fructose 6-phosphate: step 2/2.</text>
</comment>
<evidence type="ECO:0000259" key="13">
    <source>
        <dbReference type="Pfam" id="PF19050"/>
    </source>
</evidence>
<evidence type="ECO:0000256" key="10">
    <source>
        <dbReference type="PIRSR" id="PIRSR605002-1"/>
    </source>
</evidence>
<feature type="domain" description="PhoD-like phosphatase" evidence="13">
    <location>
        <begin position="72"/>
        <end position="237"/>
    </location>
</feature>
<evidence type="ECO:0000256" key="12">
    <source>
        <dbReference type="PIRSR" id="PIRSR605002-3"/>
    </source>
</evidence>
<sequence length="908" mass="103014">MEYIFGPYLRYVNMDMENGVWLGTIMLVTDAPQPPTIHIHQSVDLSPNPRQLKPNPIYTHQRWVFYRYDIDLKMGDGPGDKWTYAITSHLGCTRYEFLVAGRFETNWRFIAHSGNDFAMNTTVNERSKLGGIGDQIYGDRLWKEVPLLKQWLAMSGKENRRSAAWTARHDEDVSHAYFHYYTSHFDQPYLREAFAQIPHILQIDDHDIFDGYGSYPEYMQNSNMFRNIGRIALTLIYLRSPELAGTLSNIWALQLFVVGPDCRSERNQRQVLAGPTYQGIFPKVATLPPSVQHCIWMISVPIIYPRLEAVESLAHTMATGKKAVNSTYNLLGKVTSSVAGVVGGKEAVATGFSHVKKAVGKSGLMGGVLNTFGDIDIADELRDMWTHESKDLERTYLIRTLQGIAHQKGIRMTFLSGDVNCCGAGLVHDPSHPSDHKTMYQIIASAVVAAPPPSYVLKMLHNNKPLYVPQNGVKTTNQVSDTKEDMMEIFQTDTKWWTPRYEKVDGKEKLCSICSLRSRRNDGSYEYKWKYAQWERWVGKIEFGRGLCGARDGGFSPPTKYGPFEMRYESEILETRFSGWIAFVIEFLIYLLEHLTAKLSTFPRTSRLHFHLHFSRCIYKLPTSKHTEPKMSDAVTASFPPLAERPVKNTICLFDVDGTLSPARLSASAEMLSLLAALRQKCAIGYVGGSDMAKQQEQLGTAEIPVTSLFDFCFAENGLTAFKSGVPLPSNSFIKWIGETQYKELVKFILHYVADLDIPVKRGTFVEFRNGMINVSPIGRNASVAERNEYEAYDKQHHVREKFIAALKEKFPGLDLTAILTSRTATRSAAKSPSMFLPTGWDKTYCLQHLENDAKRPGGIEYTTIHFFGDKTYKGGNDYEIYEDRRTIGHSVKNPDDTMRDIRQLFDL</sequence>
<dbReference type="GO" id="GO:0009298">
    <property type="term" value="P:GDP-mannose biosynthetic process"/>
    <property type="evidence" value="ECO:0007669"/>
    <property type="project" value="UniProtKB-UniPathway"/>
</dbReference>
<evidence type="ECO:0000313" key="15">
    <source>
        <dbReference type="Proteomes" id="UP000322873"/>
    </source>
</evidence>
<evidence type="ECO:0000256" key="7">
    <source>
        <dbReference type="ARBA" id="ARBA00022723"/>
    </source>
</evidence>
<feature type="binding site" evidence="11">
    <location>
        <position position="780"/>
    </location>
    <ligand>
        <name>alpha-D-mannose 1-phosphate</name>
        <dbReference type="ChEBI" id="CHEBI:58409"/>
    </ligand>
</feature>
<dbReference type="FunFam" id="3.30.1240.20:FF:000001">
    <property type="entry name" value="Phosphomannomutase"/>
    <property type="match status" value="1"/>
</dbReference>
<dbReference type="GO" id="GO:0005737">
    <property type="term" value="C:cytoplasm"/>
    <property type="evidence" value="ECO:0007669"/>
    <property type="project" value="UniProtKB-SubCell"/>
</dbReference>
<dbReference type="Gene3D" id="3.40.50.1000">
    <property type="entry name" value="HAD superfamily/HAD-like"/>
    <property type="match status" value="1"/>
</dbReference>
<protein>
    <recommendedName>
        <fullName evidence="5">phosphomannomutase</fullName>
        <ecNumber evidence="5">5.4.2.8</ecNumber>
    </recommendedName>
</protein>
<dbReference type="CDD" id="cd02585">
    <property type="entry name" value="HAD_PMM"/>
    <property type="match status" value="1"/>
</dbReference>
<dbReference type="SFLD" id="SFLDG01140">
    <property type="entry name" value="C2.B:_Phosphomannomutase_and_P"/>
    <property type="match status" value="1"/>
</dbReference>
<dbReference type="UniPathway" id="UPA00126">
    <property type="reaction ID" value="UER00424"/>
</dbReference>
<feature type="binding site" evidence="11">
    <location>
        <position position="769"/>
    </location>
    <ligand>
        <name>alpha-D-mannose 1-phosphate</name>
        <dbReference type="ChEBI" id="CHEBI:58409"/>
    </ligand>
</feature>
<evidence type="ECO:0000313" key="14">
    <source>
        <dbReference type="EMBL" id="KAA8576591.1"/>
    </source>
</evidence>
<evidence type="ECO:0000256" key="1">
    <source>
        <dbReference type="ARBA" id="ARBA00004496"/>
    </source>
</evidence>
<dbReference type="InterPro" id="IPR023214">
    <property type="entry name" value="HAD_sf"/>
</dbReference>
<dbReference type="Gene3D" id="3.30.1240.20">
    <property type="match status" value="1"/>
</dbReference>
<proteinExistence type="inferred from homology"/>
<feature type="binding site" evidence="11">
    <location>
        <position position="832"/>
    </location>
    <ligand>
        <name>alpha-D-mannose 1-phosphate</name>
        <dbReference type="ChEBI" id="CHEBI:58409"/>
    </ligand>
</feature>
<dbReference type="VEuPathDB" id="FungiDB:MFRU_014g02260"/>
<keyword evidence="9" id="KW-0413">Isomerase</keyword>